<feature type="region of interest" description="Disordered" evidence="1">
    <location>
        <begin position="51"/>
        <end position="70"/>
    </location>
</feature>
<proteinExistence type="predicted"/>
<feature type="compositionally biased region" description="Low complexity" evidence="1">
    <location>
        <begin position="118"/>
        <end position="133"/>
    </location>
</feature>
<feature type="region of interest" description="Disordered" evidence="1">
    <location>
        <begin position="118"/>
        <end position="161"/>
    </location>
</feature>
<organism evidence="2 3">
    <name type="scientific">Georgenia alba</name>
    <dbReference type="NCBI Taxonomy" id="2233858"/>
    <lineage>
        <taxon>Bacteria</taxon>
        <taxon>Bacillati</taxon>
        <taxon>Actinomycetota</taxon>
        <taxon>Actinomycetes</taxon>
        <taxon>Micrococcales</taxon>
        <taxon>Bogoriellaceae</taxon>
        <taxon>Georgenia</taxon>
    </lineage>
</organism>
<keyword evidence="3" id="KW-1185">Reference proteome</keyword>
<reference evidence="3" key="1">
    <citation type="journal article" date="2019" name="Int. J. Syst. Evol. Microbiol.">
        <title>The Global Catalogue of Microorganisms (GCM) 10K type strain sequencing project: providing services to taxonomists for standard genome sequencing and annotation.</title>
        <authorList>
            <consortium name="The Broad Institute Genomics Platform"/>
            <consortium name="The Broad Institute Genome Sequencing Center for Infectious Disease"/>
            <person name="Wu L."/>
            <person name="Ma J."/>
        </authorList>
    </citation>
    <scope>NUCLEOTIDE SEQUENCE [LARGE SCALE GENOMIC DNA]</scope>
    <source>
        <strain evidence="3">JCM 1490</strain>
    </source>
</reference>
<evidence type="ECO:0000256" key="1">
    <source>
        <dbReference type="SAM" id="MobiDB-lite"/>
    </source>
</evidence>
<comment type="caution">
    <text evidence="2">The sequence shown here is derived from an EMBL/GenBank/DDBJ whole genome shotgun (WGS) entry which is preliminary data.</text>
</comment>
<protein>
    <submittedName>
        <fullName evidence="2">Uncharacterized protein</fullName>
    </submittedName>
</protein>
<name>A0ABW2Q9P3_9MICO</name>
<evidence type="ECO:0000313" key="2">
    <source>
        <dbReference type="EMBL" id="MFC7404295.1"/>
    </source>
</evidence>
<dbReference type="EMBL" id="JBHTCQ010000001">
    <property type="protein sequence ID" value="MFC7404295.1"/>
    <property type="molecule type" value="Genomic_DNA"/>
</dbReference>
<sequence>MRRRCSSPDDLAACVALHPTGGPLDPEPARRYVIGMNLGLKNDRTVLAVCHGEPAPPAPDSPPGRPSSPRVVLDRLHVLAGRRDAPVSLTDVEAVAYEAATAYRAPIRLDPWQATRWSRARGTTSRARGRATGSGEGRRTPAGGIPVENVSGRLHASRNHQ</sequence>
<feature type="compositionally biased region" description="Pro residues" evidence="1">
    <location>
        <begin position="54"/>
        <end position="66"/>
    </location>
</feature>
<gene>
    <name evidence="2" type="ORF">ACFQQL_04170</name>
</gene>
<evidence type="ECO:0000313" key="3">
    <source>
        <dbReference type="Proteomes" id="UP001596455"/>
    </source>
</evidence>
<accession>A0ABW2Q9P3</accession>
<dbReference type="Proteomes" id="UP001596455">
    <property type="component" value="Unassembled WGS sequence"/>
</dbReference>